<reference evidence="5 6" key="1">
    <citation type="submission" date="2018-11" db="EMBL/GenBank/DDBJ databases">
        <title>Draft genome sequences of potential pathogenic Clostridium perfringens from environmental surface water in the North West Province, South Africa.</title>
        <authorList>
            <person name="Fourie J.C.J."/>
            <person name="Sanko T.J."/>
            <person name="Bezuidenhout C."/>
            <person name="Mienie C."/>
            <person name="Adeleke R."/>
        </authorList>
    </citation>
    <scope>NUCLEOTIDE SEQUENCE [LARGE SCALE GENOMIC DNA]</scope>
    <source>
        <strain evidence="5 6">SC4-C13</strain>
    </source>
</reference>
<feature type="domain" description="HTH araC/xylS-type" evidence="4">
    <location>
        <begin position="181"/>
        <end position="279"/>
    </location>
</feature>
<evidence type="ECO:0000259" key="4">
    <source>
        <dbReference type="PROSITE" id="PS01124"/>
    </source>
</evidence>
<dbReference type="SUPFAM" id="SSF51215">
    <property type="entry name" value="Regulatory protein AraC"/>
    <property type="match status" value="1"/>
</dbReference>
<dbReference type="Pfam" id="PF02311">
    <property type="entry name" value="AraC_binding"/>
    <property type="match status" value="1"/>
</dbReference>
<evidence type="ECO:0000256" key="3">
    <source>
        <dbReference type="ARBA" id="ARBA00023163"/>
    </source>
</evidence>
<dbReference type="GO" id="GO:0043565">
    <property type="term" value="F:sequence-specific DNA binding"/>
    <property type="evidence" value="ECO:0007669"/>
    <property type="project" value="InterPro"/>
</dbReference>
<keyword evidence="2" id="KW-0238">DNA-binding</keyword>
<dbReference type="InterPro" id="IPR009057">
    <property type="entry name" value="Homeodomain-like_sf"/>
</dbReference>
<gene>
    <name evidence="5" type="ORF">EHZ11_12125</name>
</gene>
<evidence type="ECO:0000313" key="5">
    <source>
        <dbReference type="EMBL" id="RQN23729.1"/>
    </source>
</evidence>
<dbReference type="GeneID" id="93003296"/>
<name>A0AAE8FRY5_CLOPF</name>
<dbReference type="PROSITE" id="PS00041">
    <property type="entry name" value="HTH_ARAC_FAMILY_1"/>
    <property type="match status" value="1"/>
</dbReference>
<dbReference type="Pfam" id="PF12833">
    <property type="entry name" value="HTH_18"/>
    <property type="match status" value="1"/>
</dbReference>
<dbReference type="PRINTS" id="PR00032">
    <property type="entry name" value="HTHARAC"/>
</dbReference>
<dbReference type="Gene3D" id="1.10.10.60">
    <property type="entry name" value="Homeodomain-like"/>
    <property type="match status" value="2"/>
</dbReference>
<protein>
    <submittedName>
        <fullName evidence="5">AraC family transcriptional regulator</fullName>
    </submittedName>
</protein>
<organism evidence="5 6">
    <name type="scientific">Clostridium perfringens</name>
    <dbReference type="NCBI Taxonomy" id="1502"/>
    <lineage>
        <taxon>Bacteria</taxon>
        <taxon>Bacillati</taxon>
        <taxon>Bacillota</taxon>
        <taxon>Clostridia</taxon>
        <taxon>Eubacteriales</taxon>
        <taxon>Clostridiaceae</taxon>
        <taxon>Clostridium</taxon>
    </lineage>
</organism>
<sequence length="285" mass="33249">MSKFETYVFNNENYIDLKPIQFGSEKCDPLHSVGPTVKNNYLFHYVISGKGKFFSVDPKTFEKKYYEVSPGEGFLICPNEICSYQSDENDPWHYMWIEFNGIKAKLYMEEAGLTPANPIFKLKESINSLKIIEEMKSIISNNKKNPSFLIGHLYLFINSLIEFSLNSTLNELDTLNELYIREALNFIEENYNRNISVEDVSNRCNLSKSYFTRIFKKHMNTTPQEFLIQYKMLQACNLLKDKSLSISQVAELLGYSNQFNFSVAFKKKFNLSPSKWRTTFINNIS</sequence>
<dbReference type="InterPro" id="IPR018060">
    <property type="entry name" value="HTH_AraC"/>
</dbReference>
<evidence type="ECO:0000256" key="1">
    <source>
        <dbReference type="ARBA" id="ARBA00023015"/>
    </source>
</evidence>
<dbReference type="Gene3D" id="2.60.120.280">
    <property type="entry name" value="Regulatory protein AraC"/>
    <property type="match status" value="1"/>
</dbReference>
<dbReference type="SMART" id="SM00342">
    <property type="entry name" value="HTH_ARAC"/>
    <property type="match status" value="1"/>
</dbReference>
<dbReference type="CDD" id="cd06986">
    <property type="entry name" value="cupin_MmsR-like_N"/>
    <property type="match status" value="1"/>
</dbReference>
<dbReference type="PANTHER" id="PTHR43280:SF30">
    <property type="entry name" value="MMSAB OPERON REGULATORY PROTEIN"/>
    <property type="match status" value="1"/>
</dbReference>
<dbReference type="Proteomes" id="UP000273641">
    <property type="component" value="Unassembled WGS sequence"/>
</dbReference>
<dbReference type="PROSITE" id="PS01124">
    <property type="entry name" value="HTH_ARAC_FAMILY_2"/>
    <property type="match status" value="1"/>
</dbReference>
<dbReference type="InterPro" id="IPR018062">
    <property type="entry name" value="HTH_AraC-typ_CS"/>
</dbReference>
<accession>A0AAE8FRY5</accession>
<dbReference type="EMBL" id="RQNR01000006">
    <property type="protein sequence ID" value="RQN23729.1"/>
    <property type="molecule type" value="Genomic_DNA"/>
</dbReference>
<proteinExistence type="predicted"/>
<dbReference type="InterPro" id="IPR020449">
    <property type="entry name" value="Tscrpt_reg_AraC-type_HTH"/>
</dbReference>
<dbReference type="PANTHER" id="PTHR43280">
    <property type="entry name" value="ARAC-FAMILY TRANSCRIPTIONAL REGULATOR"/>
    <property type="match status" value="1"/>
</dbReference>
<dbReference type="InterPro" id="IPR003313">
    <property type="entry name" value="AraC-bd"/>
</dbReference>
<evidence type="ECO:0000256" key="2">
    <source>
        <dbReference type="ARBA" id="ARBA00023125"/>
    </source>
</evidence>
<keyword evidence="1" id="KW-0805">Transcription regulation</keyword>
<dbReference type="AlphaFoldDB" id="A0AAE8FRY5"/>
<dbReference type="RefSeq" id="WP_003461121.1">
    <property type="nucleotide sequence ID" value="NZ_AP026870.1"/>
</dbReference>
<evidence type="ECO:0000313" key="6">
    <source>
        <dbReference type="Proteomes" id="UP000273641"/>
    </source>
</evidence>
<dbReference type="GO" id="GO:0003700">
    <property type="term" value="F:DNA-binding transcription factor activity"/>
    <property type="evidence" value="ECO:0007669"/>
    <property type="project" value="InterPro"/>
</dbReference>
<dbReference type="SUPFAM" id="SSF46689">
    <property type="entry name" value="Homeodomain-like"/>
    <property type="match status" value="2"/>
</dbReference>
<keyword evidence="3" id="KW-0804">Transcription</keyword>
<comment type="caution">
    <text evidence="5">The sequence shown here is derived from an EMBL/GenBank/DDBJ whole genome shotgun (WGS) entry which is preliminary data.</text>
</comment>
<dbReference type="InterPro" id="IPR037923">
    <property type="entry name" value="HTH-like"/>
</dbReference>